<dbReference type="Proteomes" id="UP000823928">
    <property type="component" value="Unassembled WGS sequence"/>
</dbReference>
<feature type="non-terminal residue" evidence="3">
    <location>
        <position position="1"/>
    </location>
</feature>
<dbReference type="EMBL" id="DVIU01000181">
    <property type="protein sequence ID" value="HIS36764.1"/>
    <property type="molecule type" value="Genomic_DNA"/>
</dbReference>
<evidence type="ECO:0000256" key="1">
    <source>
        <dbReference type="SAM" id="Phobius"/>
    </source>
</evidence>
<keyword evidence="1" id="KW-1133">Transmembrane helix</keyword>
<reference evidence="3" key="2">
    <citation type="journal article" date="2021" name="PeerJ">
        <title>Extensive microbial diversity within the chicken gut microbiome revealed by metagenomics and culture.</title>
        <authorList>
            <person name="Gilroy R."/>
            <person name="Ravi A."/>
            <person name="Getino M."/>
            <person name="Pursley I."/>
            <person name="Horton D.L."/>
            <person name="Alikhan N.F."/>
            <person name="Baker D."/>
            <person name="Gharbi K."/>
            <person name="Hall N."/>
            <person name="Watson M."/>
            <person name="Adriaenssens E.M."/>
            <person name="Foster-Nyarko E."/>
            <person name="Jarju S."/>
            <person name="Secka A."/>
            <person name="Antonio M."/>
            <person name="Oren A."/>
            <person name="Chaudhuri R.R."/>
            <person name="La Ragione R."/>
            <person name="Hildebrand F."/>
            <person name="Pallen M.J."/>
        </authorList>
    </citation>
    <scope>NUCLEOTIDE SEQUENCE</scope>
    <source>
        <strain evidence="3">6276</strain>
    </source>
</reference>
<dbReference type="Gene3D" id="3.30.700.10">
    <property type="entry name" value="Glycoprotein, Type 4 Pilin"/>
    <property type="match status" value="1"/>
</dbReference>
<dbReference type="InterPro" id="IPR046721">
    <property type="entry name" value="DUF6613"/>
</dbReference>
<reference evidence="3" key="1">
    <citation type="submission" date="2020-10" db="EMBL/GenBank/DDBJ databases">
        <authorList>
            <person name="Gilroy R."/>
        </authorList>
    </citation>
    <scope>NUCLEOTIDE SEQUENCE</scope>
    <source>
        <strain evidence="3">6276</strain>
    </source>
</reference>
<comment type="caution">
    <text evidence="3">The sequence shown here is derived from an EMBL/GenBank/DDBJ whole genome shotgun (WGS) entry which is preliminary data.</text>
</comment>
<evidence type="ECO:0000313" key="4">
    <source>
        <dbReference type="Proteomes" id="UP000823928"/>
    </source>
</evidence>
<dbReference type="InterPro" id="IPR012902">
    <property type="entry name" value="N_methyl_site"/>
</dbReference>
<dbReference type="Pfam" id="PF20318">
    <property type="entry name" value="DUF6613"/>
    <property type="match status" value="1"/>
</dbReference>
<keyword evidence="1" id="KW-0472">Membrane</keyword>
<evidence type="ECO:0000313" key="3">
    <source>
        <dbReference type="EMBL" id="HIS36764.1"/>
    </source>
</evidence>
<proteinExistence type="predicted"/>
<organism evidence="3 4">
    <name type="scientific">Candidatus Scatousia excrementigallinarum</name>
    <dbReference type="NCBI Taxonomy" id="2840935"/>
    <lineage>
        <taxon>Bacteria</taxon>
        <taxon>Candidatus Scatousia</taxon>
    </lineage>
</organism>
<keyword evidence="1" id="KW-0812">Transmembrane</keyword>
<dbReference type="AlphaFoldDB" id="A0A9D1F046"/>
<feature type="transmembrane region" description="Helical" evidence="1">
    <location>
        <begin position="12"/>
        <end position="33"/>
    </location>
</feature>
<sequence length="241" mass="27152">GGGQRRSLSEEGFTLAEVLITLGIIGVVASMTLPTLVQKNNNRVVEARLMKFYSSINQAVKLAEADYGDKTYWFEDLKGAEIDKDGNPVAGSSDAEKWFNKYLAPYMKIIRTETLSDGGFMVYFPDGSALQSRPHTTRDWRFYTGNPDRCRALKDEGSAKCYFVFFFRPLDTNSESWKFYVNKGFEPGKYAWNGEPDDLKKACYTGKSLGDSSVGGKAYCSGLIQLNGWKIPDDYPYKVRY</sequence>
<gene>
    <name evidence="3" type="ORF">IAC10_09085</name>
</gene>
<dbReference type="NCBIfam" id="TIGR02532">
    <property type="entry name" value="IV_pilin_GFxxxE"/>
    <property type="match status" value="1"/>
</dbReference>
<accession>A0A9D1F046</accession>
<protein>
    <submittedName>
        <fullName evidence="3">Type II secretion system protein</fullName>
    </submittedName>
</protein>
<feature type="domain" description="DUF6613" evidence="2">
    <location>
        <begin position="35"/>
        <end position="239"/>
    </location>
</feature>
<dbReference type="InterPro" id="IPR045584">
    <property type="entry name" value="Pilin-like"/>
</dbReference>
<evidence type="ECO:0000259" key="2">
    <source>
        <dbReference type="Pfam" id="PF20318"/>
    </source>
</evidence>
<dbReference type="SUPFAM" id="SSF54523">
    <property type="entry name" value="Pili subunits"/>
    <property type="match status" value="1"/>
</dbReference>
<name>A0A9D1F046_9BACT</name>